<dbReference type="EMBL" id="VNHN01000055">
    <property type="protein sequence ID" value="TYP01013.1"/>
    <property type="molecule type" value="Genomic_DNA"/>
</dbReference>
<dbReference type="Proteomes" id="UP000032721">
    <property type="component" value="Chromosome"/>
</dbReference>
<gene>
    <name evidence="3" type="ORF">LY16_02792</name>
    <name evidence="2" type="ORF">XDD1_1428</name>
</gene>
<accession>A0A068QQ07</accession>
<evidence type="ECO:0000313" key="5">
    <source>
        <dbReference type="Proteomes" id="UP000324170"/>
    </source>
</evidence>
<dbReference type="RefSeq" id="WP_045969763.1">
    <property type="nucleotide sequence ID" value="NZ_CAWMED010000001.1"/>
</dbReference>
<dbReference type="EMBL" id="FO704550">
    <property type="protein sequence ID" value="CDG17127.1"/>
    <property type="molecule type" value="Genomic_DNA"/>
</dbReference>
<protein>
    <recommendedName>
        <fullName evidence="6">Phosphate starvation-inducible protein psiF</fullName>
    </recommendedName>
</protein>
<keyword evidence="1" id="KW-0732">Signal</keyword>
<feature type="chain" id="PRO_5001654298" description="Phosphate starvation-inducible protein psiF" evidence="1">
    <location>
        <begin position="22"/>
        <end position="69"/>
    </location>
</feature>
<evidence type="ECO:0000313" key="3">
    <source>
        <dbReference type="EMBL" id="TYP01013.1"/>
    </source>
</evidence>
<evidence type="ECO:0008006" key="6">
    <source>
        <dbReference type="Google" id="ProtNLM"/>
    </source>
</evidence>
<organism evidence="2 4">
    <name type="scientific">Xenorhabdus doucetiae</name>
    <dbReference type="NCBI Taxonomy" id="351671"/>
    <lineage>
        <taxon>Bacteria</taxon>
        <taxon>Pseudomonadati</taxon>
        <taxon>Pseudomonadota</taxon>
        <taxon>Gammaproteobacteria</taxon>
        <taxon>Enterobacterales</taxon>
        <taxon>Morganellaceae</taxon>
        <taxon>Xenorhabdus</taxon>
    </lineage>
</organism>
<sequence>MKTLLTLCTAVLLLASWNTFAAQTKQDSSKSDVCMEQARTICAKHKKHRKKYDFCMKEVYSNCMHQLMK</sequence>
<dbReference type="KEGG" id="xdo:XDD1_1428"/>
<feature type="signal peptide" evidence="1">
    <location>
        <begin position="1"/>
        <end position="21"/>
    </location>
</feature>
<evidence type="ECO:0000256" key="1">
    <source>
        <dbReference type="SAM" id="SignalP"/>
    </source>
</evidence>
<evidence type="ECO:0000313" key="2">
    <source>
        <dbReference type="EMBL" id="CDG17127.1"/>
    </source>
</evidence>
<dbReference type="OrthoDB" id="9973053at2"/>
<dbReference type="AlphaFoldDB" id="A0A068QQ07"/>
<dbReference type="Proteomes" id="UP000324170">
    <property type="component" value="Unassembled WGS sequence"/>
</dbReference>
<reference evidence="2 4" key="1">
    <citation type="submission" date="2013-07" db="EMBL/GenBank/DDBJ databases">
        <authorList>
            <person name="Genoscope - CEA"/>
        </authorList>
    </citation>
    <scope>NUCLEOTIDE SEQUENCE [LARGE SCALE GENOMIC DNA]</scope>
    <source>
        <strain evidence="2">FRM16</strain>
        <strain evidence="4">FRM16 / DSM 17909</strain>
    </source>
</reference>
<dbReference type="HOGENOM" id="CLU_2775059_0_0_6"/>
<name>A0A068QQ07_9GAMM</name>
<reference evidence="3 5" key="2">
    <citation type="submission" date="2019-07" db="EMBL/GenBank/DDBJ databases">
        <title>Genomic Encyclopedia of Type Strains, Phase I: the one thousand microbial genomes (KMG-I) project.</title>
        <authorList>
            <person name="Kyrpides N."/>
        </authorList>
    </citation>
    <scope>NUCLEOTIDE SEQUENCE [LARGE SCALE GENOMIC DNA]</scope>
    <source>
        <strain evidence="3 5">DSM 17909</strain>
    </source>
</reference>
<proteinExistence type="predicted"/>
<evidence type="ECO:0000313" key="4">
    <source>
        <dbReference type="Proteomes" id="UP000032721"/>
    </source>
</evidence>
<keyword evidence="5" id="KW-1185">Reference proteome</keyword>